<dbReference type="InParanoid" id="A0A0D0AAD3"/>
<evidence type="ECO:0000313" key="1">
    <source>
        <dbReference type="EMBL" id="KIK47215.1"/>
    </source>
</evidence>
<accession>A0A0D0AAD3</accession>
<dbReference type="OrthoDB" id="10497227at2759"/>
<dbReference type="EMBL" id="KN835149">
    <property type="protein sequence ID" value="KIK47215.1"/>
    <property type="molecule type" value="Genomic_DNA"/>
</dbReference>
<evidence type="ECO:0000313" key="2">
    <source>
        <dbReference type="Proteomes" id="UP000054485"/>
    </source>
</evidence>
<sequence>ILSEIKSWIGSAVEDVPHILWWHGTAGTGKPAITHPISEWFYGIGALASSSNSRGKGGAVSRFIVAHVLMIIAAFQERSDSNLWQLILRLLASRLPSWKIGFLMNLRILVTSLIYRKASAMHYTPCHMFVVYSQNKACCFIYPPGCQICAIFSTIHTSTPLLRNLTARLNVLVLPLSMEPLRVDRNANAFSTQG</sequence>
<reference evidence="1 2" key="1">
    <citation type="submission" date="2014-04" db="EMBL/GenBank/DDBJ databases">
        <authorList>
            <consortium name="DOE Joint Genome Institute"/>
            <person name="Kuo A."/>
            <person name="Ruytinx J."/>
            <person name="Rineau F."/>
            <person name="Colpaert J."/>
            <person name="Kohler A."/>
            <person name="Nagy L.G."/>
            <person name="Floudas D."/>
            <person name="Copeland A."/>
            <person name="Barry K.W."/>
            <person name="Cichocki N."/>
            <person name="Veneault-Fourrey C."/>
            <person name="LaButti K."/>
            <person name="Lindquist E.A."/>
            <person name="Lipzen A."/>
            <person name="Lundell T."/>
            <person name="Morin E."/>
            <person name="Murat C."/>
            <person name="Sun H."/>
            <person name="Tunlid A."/>
            <person name="Henrissat B."/>
            <person name="Grigoriev I.V."/>
            <person name="Hibbett D.S."/>
            <person name="Martin F."/>
            <person name="Nordberg H.P."/>
            <person name="Cantor M.N."/>
            <person name="Hua S.X."/>
        </authorList>
    </citation>
    <scope>NUCLEOTIDE SEQUENCE [LARGE SCALE GENOMIC DNA]</scope>
    <source>
        <strain evidence="1 2">UH-Slu-Lm8-n1</strain>
    </source>
</reference>
<feature type="non-terminal residue" evidence="1">
    <location>
        <position position="1"/>
    </location>
</feature>
<protein>
    <submittedName>
        <fullName evidence="1">Unplaced genomic scaffold CY34scaffold_18, whole genome shotgun sequence</fullName>
    </submittedName>
</protein>
<proteinExistence type="predicted"/>
<keyword evidence="2" id="KW-1185">Reference proteome</keyword>
<name>A0A0D0AAD3_9AGAM</name>
<dbReference type="HOGENOM" id="CLU_1405640_0_0_1"/>
<dbReference type="AlphaFoldDB" id="A0A0D0AAD3"/>
<reference evidence="2" key="2">
    <citation type="submission" date="2015-01" db="EMBL/GenBank/DDBJ databases">
        <title>Evolutionary Origins and Diversification of the Mycorrhizal Mutualists.</title>
        <authorList>
            <consortium name="DOE Joint Genome Institute"/>
            <consortium name="Mycorrhizal Genomics Consortium"/>
            <person name="Kohler A."/>
            <person name="Kuo A."/>
            <person name="Nagy L.G."/>
            <person name="Floudas D."/>
            <person name="Copeland A."/>
            <person name="Barry K.W."/>
            <person name="Cichocki N."/>
            <person name="Veneault-Fourrey C."/>
            <person name="LaButti K."/>
            <person name="Lindquist E.A."/>
            <person name="Lipzen A."/>
            <person name="Lundell T."/>
            <person name="Morin E."/>
            <person name="Murat C."/>
            <person name="Riley R."/>
            <person name="Ohm R."/>
            <person name="Sun H."/>
            <person name="Tunlid A."/>
            <person name="Henrissat B."/>
            <person name="Grigoriev I.V."/>
            <person name="Hibbett D.S."/>
            <person name="Martin F."/>
        </authorList>
    </citation>
    <scope>NUCLEOTIDE SEQUENCE [LARGE SCALE GENOMIC DNA]</scope>
    <source>
        <strain evidence="2">UH-Slu-Lm8-n1</strain>
    </source>
</reference>
<gene>
    <name evidence="1" type="ORF">CY34DRAFT_74484</name>
</gene>
<dbReference type="Proteomes" id="UP000054485">
    <property type="component" value="Unassembled WGS sequence"/>
</dbReference>
<organism evidence="1 2">
    <name type="scientific">Suillus luteus UH-Slu-Lm8-n1</name>
    <dbReference type="NCBI Taxonomy" id="930992"/>
    <lineage>
        <taxon>Eukaryota</taxon>
        <taxon>Fungi</taxon>
        <taxon>Dikarya</taxon>
        <taxon>Basidiomycota</taxon>
        <taxon>Agaricomycotina</taxon>
        <taxon>Agaricomycetes</taxon>
        <taxon>Agaricomycetidae</taxon>
        <taxon>Boletales</taxon>
        <taxon>Suillineae</taxon>
        <taxon>Suillaceae</taxon>
        <taxon>Suillus</taxon>
    </lineage>
</organism>